<accession>K6WA35</accession>
<evidence type="ECO:0008006" key="4">
    <source>
        <dbReference type="Google" id="ProtNLM"/>
    </source>
</evidence>
<comment type="caution">
    <text evidence="2">The sequence shown here is derived from an EMBL/GenBank/DDBJ whole genome shotgun (WGS) entry which is preliminary data.</text>
</comment>
<sequence length="125" mass="14256">MARPKRGEQLPPPPKGDQWELRYATKESLAFAELEKRFPDNAQEAKERLRTAPTTRTDVQKPLRGALGRRAIRGVEMSQWQYDISAGARLWYCVDSESRVVWLTLAAAGHPRATEAKSKRAPRNR</sequence>
<proteinExistence type="predicted"/>
<dbReference type="eggNOG" id="ENOG5032X03">
    <property type="taxonomic scope" value="Bacteria"/>
</dbReference>
<evidence type="ECO:0000313" key="3">
    <source>
        <dbReference type="Proteomes" id="UP000008366"/>
    </source>
</evidence>
<dbReference type="EMBL" id="BAHD01000031">
    <property type="protein sequence ID" value="GAB96065.1"/>
    <property type="molecule type" value="Genomic_DNA"/>
</dbReference>
<dbReference type="Proteomes" id="UP000008366">
    <property type="component" value="Unassembled WGS sequence"/>
</dbReference>
<evidence type="ECO:0000313" key="2">
    <source>
        <dbReference type="EMBL" id="GAB96065.1"/>
    </source>
</evidence>
<dbReference type="STRING" id="1184609.KILIM_031_00370"/>
<organism evidence="2 3">
    <name type="scientific">Kineosphaera limosa NBRC 100340</name>
    <dbReference type="NCBI Taxonomy" id="1184609"/>
    <lineage>
        <taxon>Bacteria</taxon>
        <taxon>Bacillati</taxon>
        <taxon>Actinomycetota</taxon>
        <taxon>Actinomycetes</taxon>
        <taxon>Micrococcales</taxon>
        <taxon>Dermatophilaceae</taxon>
        <taxon>Kineosphaera</taxon>
    </lineage>
</organism>
<name>K6WA35_9MICO</name>
<gene>
    <name evidence="2" type="ORF">KILIM_031_00370</name>
</gene>
<protein>
    <recommendedName>
        <fullName evidence="4">Type II toxin-antitoxin system RelE/ParE family toxin</fullName>
    </recommendedName>
</protein>
<evidence type="ECO:0000256" key="1">
    <source>
        <dbReference type="SAM" id="MobiDB-lite"/>
    </source>
</evidence>
<keyword evidence="3" id="KW-1185">Reference proteome</keyword>
<dbReference type="RefSeq" id="WP_006592597.1">
    <property type="nucleotide sequence ID" value="NZ_BAHD01000031.1"/>
</dbReference>
<reference evidence="2 3" key="1">
    <citation type="submission" date="2012-08" db="EMBL/GenBank/DDBJ databases">
        <title>Whole genome shotgun sequence of Kineosphaera limosa NBRC 100340.</title>
        <authorList>
            <person name="Yoshida I."/>
            <person name="Isaki S."/>
            <person name="Hosoyama A."/>
            <person name="Tsuchikane K."/>
            <person name="Katsumata H."/>
            <person name="Ando Y."/>
            <person name="Ohji S."/>
            <person name="Hamada M."/>
            <person name="Tamura T."/>
            <person name="Yamazoe A."/>
            <person name="Yamazaki S."/>
            <person name="Fujita N."/>
        </authorList>
    </citation>
    <scope>NUCLEOTIDE SEQUENCE [LARGE SCALE GENOMIC DNA]</scope>
    <source>
        <strain evidence="2 3">NBRC 100340</strain>
    </source>
</reference>
<dbReference type="AlphaFoldDB" id="K6WA35"/>
<feature type="region of interest" description="Disordered" evidence="1">
    <location>
        <begin position="1"/>
        <end position="21"/>
    </location>
</feature>
<dbReference type="OrthoDB" id="487569at2"/>